<gene>
    <name evidence="1" type="ORF">phiAS5_ORF0023</name>
</gene>
<sequence length="60" mass="6573">MEYVCDICGVDEGTASAKVNMDQFNIEVIICQSCHEKNCNPGGNEIPTQDHSPSSKSNRQ</sequence>
<evidence type="ECO:0000313" key="2">
    <source>
        <dbReference type="Proteomes" id="UP000002236"/>
    </source>
</evidence>
<evidence type="ECO:0000313" key="1">
    <source>
        <dbReference type="EMBL" id="ADM79866.1"/>
    </source>
</evidence>
<dbReference type="GeneID" id="9861430"/>
<protein>
    <submittedName>
        <fullName evidence="1">Uncharacterized protein</fullName>
    </submittedName>
</protein>
<keyword evidence="2" id="KW-1185">Reference proteome</keyword>
<reference evidence="1 2" key="1">
    <citation type="journal article" date="2012" name="Vet. Microbiol.">
        <title>Complete genome sequence and characterization of a broad-host range T4-like bacteriophage phiAS5 infecting Aeromonas salmonicida subsp. salmonicida.</title>
        <authorList>
            <person name="Kim J.H."/>
            <person name="Son J.S."/>
            <person name="Choi Y.J."/>
            <person name="Choresca C.H.Jr."/>
            <person name="Shin S.P."/>
            <person name="Han J.E."/>
            <person name="Jun J.W."/>
            <person name="Park S.C."/>
        </authorList>
    </citation>
    <scope>NUCLEOTIDE SEQUENCE [LARGE SCALE GENOMIC DNA]</scope>
</reference>
<proteinExistence type="predicted"/>
<dbReference type="RefSeq" id="YP_003969312.1">
    <property type="nucleotide sequence ID" value="NC_014636.1"/>
</dbReference>
<name>E1A2C0_9CAUD</name>
<accession>E1A2C0</accession>
<organism evidence="1 2">
    <name type="scientific">Aeromonas phage phiAS5</name>
    <dbReference type="NCBI Taxonomy" id="879630"/>
    <lineage>
        <taxon>Viruses</taxon>
        <taxon>Duplodnaviria</taxon>
        <taxon>Heunggongvirae</taxon>
        <taxon>Uroviricota</taxon>
        <taxon>Caudoviricetes</taxon>
        <taxon>Pantevenvirales</taxon>
        <taxon>Straboviridae</taxon>
        <taxon>Chrysonvirus</taxon>
        <taxon>Chrysonvirus as5</taxon>
    </lineage>
</organism>
<dbReference type="KEGG" id="vg:9861430"/>
<dbReference type="Proteomes" id="UP000002236">
    <property type="component" value="Segment"/>
</dbReference>
<dbReference type="EMBL" id="HM452126">
    <property type="protein sequence ID" value="ADM79866.1"/>
    <property type="molecule type" value="Genomic_DNA"/>
</dbReference>